<comment type="caution">
    <text evidence="1">The sequence shown here is derived from an EMBL/GenBank/DDBJ whole genome shotgun (WGS) entry which is preliminary data.</text>
</comment>
<accession>A0A7Y0FTD0</accession>
<dbReference type="EMBL" id="JABBGI010000027">
    <property type="protein sequence ID" value="NML71685.1"/>
    <property type="molecule type" value="Genomic_DNA"/>
</dbReference>
<dbReference type="Proteomes" id="UP000544054">
    <property type="component" value="Unassembled WGS sequence"/>
</dbReference>
<gene>
    <name evidence="1" type="ORF">HHL23_18050</name>
</gene>
<reference evidence="1 2" key="1">
    <citation type="submission" date="2020-04" db="EMBL/GenBank/DDBJ databases">
        <title>Chryseobacterium sp. RP-3-3 sp. nov., isolated from Jeju soil.</title>
        <authorList>
            <person name="Dahal R.H."/>
        </authorList>
    </citation>
    <scope>NUCLEOTIDE SEQUENCE [LARGE SCALE GENOMIC DNA]</scope>
    <source>
        <strain evidence="1 2">RP-3-3</strain>
    </source>
</reference>
<evidence type="ECO:0000313" key="2">
    <source>
        <dbReference type="Proteomes" id="UP000544054"/>
    </source>
</evidence>
<dbReference type="AlphaFoldDB" id="A0A7Y0FTD0"/>
<name>A0A7Y0FTD0_9FLAO</name>
<protein>
    <submittedName>
        <fullName evidence="1">Uncharacterized protein</fullName>
    </submittedName>
</protein>
<organism evidence="1 2">
    <name type="scientific">Chryseobacterium antibioticum</name>
    <dbReference type="NCBI Taxonomy" id="2728847"/>
    <lineage>
        <taxon>Bacteria</taxon>
        <taxon>Pseudomonadati</taxon>
        <taxon>Bacteroidota</taxon>
        <taxon>Flavobacteriia</taxon>
        <taxon>Flavobacteriales</taxon>
        <taxon>Weeksellaceae</taxon>
        <taxon>Chryseobacterium group</taxon>
        <taxon>Chryseobacterium</taxon>
    </lineage>
</organism>
<proteinExistence type="predicted"/>
<sequence>MTQEKYYFENPKSSIRSLTEDEIEAAIADYENGVKISEICQKYPKLKVSSFYKQLPYKLNQEKCEYCNNQIYTKVRKNGYGNDLAKLCIYCNHDYTKNCNCEQCFHNTNVALEEKRKELQIVWKNFYTEYYNLNYTLNDISIFDEIYLVLLIQSYKGTFENTLDFSYFKQLRFQVHASSHEYYSVINNLIDRKILIPNIYYFDSYDYIYSSEPSLPTINSTKINWIPNIIKTSGTLLSVSELDKILKERTYSVEDKKILWREVYWSEIKSYIDYQINI</sequence>
<keyword evidence="2" id="KW-1185">Reference proteome</keyword>
<dbReference type="RefSeq" id="WP_169236172.1">
    <property type="nucleotide sequence ID" value="NZ_JABBGI010000027.1"/>
</dbReference>
<evidence type="ECO:0000313" key="1">
    <source>
        <dbReference type="EMBL" id="NML71685.1"/>
    </source>
</evidence>